<dbReference type="Proteomes" id="UP001265083">
    <property type="component" value="Unassembled WGS sequence"/>
</dbReference>
<evidence type="ECO:0000313" key="2">
    <source>
        <dbReference type="Proteomes" id="UP001265083"/>
    </source>
</evidence>
<dbReference type="GO" id="GO:0003677">
    <property type="term" value="F:DNA binding"/>
    <property type="evidence" value="ECO:0007669"/>
    <property type="project" value="UniProtKB-KW"/>
</dbReference>
<comment type="caution">
    <text evidence="1">The sequence shown here is derived from an EMBL/GenBank/DDBJ whole genome shotgun (WGS) entry which is preliminary data.</text>
</comment>
<sequence length="68" mass="7785">MDLDEYLTTKQVVSDYPFFNEGTLRYWRHVGTGPASFTVGGKKVLYRRSEIERWLAQQEQATTRGGAA</sequence>
<proteinExistence type="predicted"/>
<name>A0ABU2GTY8_9ACTN</name>
<reference evidence="1 2" key="1">
    <citation type="submission" date="2023-08" db="EMBL/GenBank/DDBJ databases">
        <title>Bioegradation of LLDPE and BLDPE plastic by marine bacteria from coast plastic debris.</title>
        <authorList>
            <person name="Rong Z."/>
        </authorList>
    </citation>
    <scope>NUCLEOTIDE SEQUENCE [LARGE SCALE GENOMIC DNA]</scope>
    <source>
        <strain evidence="1 2">Z-2</strain>
    </source>
</reference>
<evidence type="ECO:0000313" key="1">
    <source>
        <dbReference type="EMBL" id="MDS1114475.1"/>
    </source>
</evidence>
<dbReference type="RefSeq" id="WP_310950607.1">
    <property type="nucleotide sequence ID" value="NZ_JAVLUS010000008.1"/>
</dbReference>
<organism evidence="1 2">
    <name type="scientific">Gordonia westfalica</name>
    <dbReference type="NCBI Taxonomy" id="158898"/>
    <lineage>
        <taxon>Bacteria</taxon>
        <taxon>Bacillati</taxon>
        <taxon>Actinomycetota</taxon>
        <taxon>Actinomycetes</taxon>
        <taxon>Mycobacteriales</taxon>
        <taxon>Gordoniaceae</taxon>
        <taxon>Gordonia</taxon>
    </lineage>
</organism>
<keyword evidence="2" id="KW-1185">Reference proteome</keyword>
<gene>
    <name evidence="1" type="ORF">RD149_11935</name>
</gene>
<keyword evidence="1" id="KW-0238">DNA-binding</keyword>
<dbReference type="InterPro" id="IPR009061">
    <property type="entry name" value="DNA-bd_dom_put_sf"/>
</dbReference>
<dbReference type="EMBL" id="JAVLUS010000008">
    <property type="protein sequence ID" value="MDS1114475.1"/>
    <property type="molecule type" value="Genomic_DNA"/>
</dbReference>
<protein>
    <submittedName>
        <fullName evidence="1">DNA-binding protein</fullName>
    </submittedName>
</protein>
<accession>A0ABU2GTY8</accession>
<dbReference type="SUPFAM" id="SSF46955">
    <property type="entry name" value="Putative DNA-binding domain"/>
    <property type="match status" value="1"/>
</dbReference>